<evidence type="ECO:0000256" key="4">
    <source>
        <dbReference type="ARBA" id="ARBA00022023"/>
    </source>
</evidence>
<proteinExistence type="inferred from homology"/>
<keyword evidence="11" id="KW-0234">DNA repair</keyword>
<name>A0ABR7NVA7_9FIRM</name>
<gene>
    <name evidence="15" type="primary">mutY</name>
    <name evidence="15" type="ORF">H8708_12620</name>
</gene>
<dbReference type="InterPro" id="IPR029119">
    <property type="entry name" value="MutY_C"/>
</dbReference>
<sequence length="379" mass="42982">MFRPSPYEALQVLPPEERELSGKERLLLASGPLLSWYRREKRDLPWRENRDPYRIWISEIMLQQTRVEAVKPYFFRFFEHFPRISDLAAAPEEELLKCWEGLGYYSRARNIKKAAEILTEKYNGIFPESYGEILALPGIGSYTAGAIASIAFELPVPAVDGNVLRVLSRVTGSFDDILKQSTKKKMEALVSEVIQPGSAGDFNQALIETGAMICIPGGAPLCSQCPFFTVCAARSQGLTEKLPVKTPKKKRKIEEKTVLLLEYQDKIAIRKRREDGLLASLYEFVNVPGQLSAEEAGALLDQEVWPEPLPEAKHIFSHVEWHMGGYFVSLKEMPESLPGEESGPALFLTWEEIRKEYPVPNAFAVYKKYLDQRYGGEEE</sequence>
<keyword evidence="9 13" id="KW-0408">Iron</keyword>
<reference evidence="15 16" key="1">
    <citation type="submission" date="2020-08" db="EMBL/GenBank/DDBJ databases">
        <title>Genome public.</title>
        <authorList>
            <person name="Liu C."/>
            <person name="Sun Q."/>
        </authorList>
    </citation>
    <scope>NUCLEOTIDE SEQUENCE [LARGE SCALE GENOMIC DNA]</scope>
    <source>
        <strain evidence="15 16">BX10</strain>
    </source>
</reference>
<dbReference type="RefSeq" id="WP_262428060.1">
    <property type="nucleotide sequence ID" value="NZ_JACRTJ010000027.1"/>
</dbReference>
<dbReference type="InterPro" id="IPR044298">
    <property type="entry name" value="MIG/MutY"/>
</dbReference>
<keyword evidence="6" id="KW-0479">Metal-binding</keyword>
<comment type="catalytic activity">
    <reaction evidence="1 13">
        <text>Hydrolyzes free adenine bases from 7,8-dihydro-8-oxoguanine:adenine mismatched double-stranded DNA, leaving an apurinic site.</text>
        <dbReference type="EC" id="3.2.2.31"/>
    </reaction>
</comment>
<evidence type="ECO:0000256" key="5">
    <source>
        <dbReference type="ARBA" id="ARBA00022485"/>
    </source>
</evidence>
<dbReference type="Pfam" id="PF00730">
    <property type="entry name" value="HhH-GPD"/>
    <property type="match status" value="1"/>
</dbReference>
<dbReference type="NCBIfam" id="TIGR01084">
    <property type="entry name" value="mutY"/>
    <property type="match status" value="1"/>
</dbReference>
<dbReference type="InterPro" id="IPR000445">
    <property type="entry name" value="HhH_motif"/>
</dbReference>
<dbReference type="InterPro" id="IPR015797">
    <property type="entry name" value="NUDIX_hydrolase-like_dom_sf"/>
</dbReference>
<dbReference type="CDD" id="cd00056">
    <property type="entry name" value="ENDO3c"/>
    <property type="match status" value="1"/>
</dbReference>
<dbReference type="PROSITE" id="PS01155">
    <property type="entry name" value="ENDONUCLEASE_III_2"/>
    <property type="match status" value="1"/>
</dbReference>
<dbReference type="PANTHER" id="PTHR42944">
    <property type="entry name" value="ADENINE DNA GLYCOSYLASE"/>
    <property type="match status" value="1"/>
</dbReference>
<comment type="similarity">
    <text evidence="2 13">Belongs to the Nth/MutY family.</text>
</comment>
<dbReference type="InterPro" id="IPR003265">
    <property type="entry name" value="HhH-GPD_domain"/>
</dbReference>
<evidence type="ECO:0000256" key="11">
    <source>
        <dbReference type="ARBA" id="ARBA00023204"/>
    </source>
</evidence>
<keyword evidence="5" id="KW-0004">4Fe-4S</keyword>
<keyword evidence="7 13" id="KW-0227">DNA damage</keyword>
<dbReference type="Pfam" id="PF14815">
    <property type="entry name" value="NUDIX_4"/>
    <property type="match status" value="1"/>
</dbReference>
<evidence type="ECO:0000256" key="6">
    <source>
        <dbReference type="ARBA" id="ARBA00022723"/>
    </source>
</evidence>
<evidence type="ECO:0000256" key="8">
    <source>
        <dbReference type="ARBA" id="ARBA00022801"/>
    </source>
</evidence>
<protein>
    <recommendedName>
        <fullName evidence="4 13">Adenine DNA glycosylase</fullName>
        <ecNumber evidence="3 13">3.2.2.31</ecNumber>
    </recommendedName>
</protein>
<evidence type="ECO:0000256" key="10">
    <source>
        <dbReference type="ARBA" id="ARBA00023014"/>
    </source>
</evidence>
<dbReference type="EMBL" id="JACRTJ010000027">
    <property type="protein sequence ID" value="MBC8600061.1"/>
    <property type="molecule type" value="Genomic_DNA"/>
</dbReference>
<feature type="domain" description="HhH-GPD" evidence="14">
    <location>
        <begin position="61"/>
        <end position="212"/>
    </location>
</feature>
<evidence type="ECO:0000256" key="9">
    <source>
        <dbReference type="ARBA" id="ARBA00023004"/>
    </source>
</evidence>
<dbReference type="InterPro" id="IPR011257">
    <property type="entry name" value="DNA_glycosylase"/>
</dbReference>
<evidence type="ECO:0000313" key="15">
    <source>
        <dbReference type="EMBL" id="MBC8600061.1"/>
    </source>
</evidence>
<dbReference type="Proteomes" id="UP000647491">
    <property type="component" value="Unassembled WGS sequence"/>
</dbReference>
<evidence type="ECO:0000256" key="1">
    <source>
        <dbReference type="ARBA" id="ARBA00000843"/>
    </source>
</evidence>
<dbReference type="SMART" id="SM00478">
    <property type="entry name" value="ENDO3c"/>
    <property type="match status" value="1"/>
</dbReference>
<comment type="caution">
    <text evidence="15">The sequence shown here is derived from an EMBL/GenBank/DDBJ whole genome shotgun (WGS) entry which is preliminary data.</text>
</comment>
<evidence type="ECO:0000256" key="7">
    <source>
        <dbReference type="ARBA" id="ARBA00022763"/>
    </source>
</evidence>
<dbReference type="Gene3D" id="3.90.79.10">
    <property type="entry name" value="Nucleoside Triphosphate Pyrophosphohydrolase"/>
    <property type="match status" value="1"/>
</dbReference>
<accession>A0ABR7NVA7</accession>
<evidence type="ECO:0000256" key="3">
    <source>
        <dbReference type="ARBA" id="ARBA00012045"/>
    </source>
</evidence>
<keyword evidence="10" id="KW-0411">Iron-sulfur</keyword>
<dbReference type="InterPro" id="IPR005760">
    <property type="entry name" value="A/G_AdeGlyc_MutY"/>
</dbReference>
<dbReference type="CDD" id="cd03431">
    <property type="entry name" value="NUDIX_DNA_Glycosylase_C-MutY"/>
    <property type="match status" value="1"/>
</dbReference>
<dbReference type="Gene3D" id="1.10.1670.10">
    <property type="entry name" value="Helix-hairpin-Helix base-excision DNA repair enzymes (C-terminal)"/>
    <property type="match status" value="1"/>
</dbReference>
<keyword evidence="8" id="KW-0378">Hydrolase</keyword>
<evidence type="ECO:0000256" key="13">
    <source>
        <dbReference type="RuleBase" id="RU365096"/>
    </source>
</evidence>
<organism evidence="15 16">
    <name type="scientific">Enterocloster hominis</name>
    <name type="common">ex Liu et al. 2021</name>
    <dbReference type="NCBI Taxonomy" id="2763663"/>
    <lineage>
        <taxon>Bacteria</taxon>
        <taxon>Bacillati</taxon>
        <taxon>Bacillota</taxon>
        <taxon>Clostridia</taxon>
        <taxon>Lachnospirales</taxon>
        <taxon>Lachnospiraceae</taxon>
        <taxon>Enterocloster</taxon>
    </lineage>
</organism>
<comment type="function">
    <text evidence="13">Adenine glycosylase active on G-A mispairs.</text>
</comment>
<evidence type="ECO:0000256" key="2">
    <source>
        <dbReference type="ARBA" id="ARBA00008343"/>
    </source>
</evidence>
<evidence type="ECO:0000256" key="12">
    <source>
        <dbReference type="ARBA" id="ARBA00023295"/>
    </source>
</evidence>
<dbReference type="InterPro" id="IPR004036">
    <property type="entry name" value="Endonuclease-III-like_CS2"/>
</dbReference>
<dbReference type="EC" id="3.2.2.31" evidence="3 13"/>
<keyword evidence="16" id="KW-1185">Reference proteome</keyword>
<dbReference type="InterPro" id="IPR023170">
    <property type="entry name" value="HhH_base_excis_C"/>
</dbReference>
<comment type="cofactor">
    <cofactor evidence="13">
        <name>[4Fe-4S] cluster</name>
        <dbReference type="ChEBI" id="CHEBI:49883"/>
    </cofactor>
    <text evidence="13">Binds 1 [4Fe-4S] cluster.</text>
</comment>
<dbReference type="PANTHER" id="PTHR42944:SF1">
    <property type="entry name" value="ADENINE DNA GLYCOSYLASE"/>
    <property type="match status" value="1"/>
</dbReference>
<evidence type="ECO:0000313" key="16">
    <source>
        <dbReference type="Proteomes" id="UP000647491"/>
    </source>
</evidence>
<dbReference type="Gene3D" id="1.10.340.30">
    <property type="entry name" value="Hypothetical protein, domain 2"/>
    <property type="match status" value="1"/>
</dbReference>
<dbReference type="SUPFAM" id="SSF48150">
    <property type="entry name" value="DNA-glycosylase"/>
    <property type="match status" value="1"/>
</dbReference>
<dbReference type="Pfam" id="PF00633">
    <property type="entry name" value="HHH"/>
    <property type="match status" value="1"/>
</dbReference>
<evidence type="ECO:0000259" key="14">
    <source>
        <dbReference type="SMART" id="SM00478"/>
    </source>
</evidence>
<keyword evidence="12 13" id="KW-0326">Glycosidase</keyword>
<dbReference type="SUPFAM" id="SSF55811">
    <property type="entry name" value="Nudix"/>
    <property type="match status" value="1"/>
</dbReference>